<dbReference type="AlphaFoldDB" id="A0A9X2L502"/>
<evidence type="ECO:0000256" key="1">
    <source>
        <dbReference type="SAM" id="MobiDB-lite"/>
    </source>
</evidence>
<dbReference type="Gene3D" id="3.40.50.300">
    <property type="entry name" value="P-loop containing nucleotide triphosphate hydrolases"/>
    <property type="match status" value="1"/>
</dbReference>
<accession>A0A9X2L502</accession>
<protein>
    <recommendedName>
        <fullName evidence="4">AAA+ ATPase domain-containing protein</fullName>
    </recommendedName>
</protein>
<dbReference type="SUPFAM" id="SSF52540">
    <property type="entry name" value="P-loop containing nucleoside triphosphate hydrolases"/>
    <property type="match status" value="1"/>
</dbReference>
<name>A0A9X2L502_9BACT</name>
<keyword evidence="3" id="KW-1185">Reference proteome</keyword>
<evidence type="ECO:0000313" key="3">
    <source>
        <dbReference type="Proteomes" id="UP001139125"/>
    </source>
</evidence>
<gene>
    <name evidence="2" type="ORF">NM125_12860</name>
</gene>
<sequence>MDIQNTLSAKELAKINIKGIKIAEPYGTLLGEPEKNAVIFIWGEKGAGKSTFSLGLANALAQHGRVEYIPAEEHFGKTLIDRVKRLKATHNNLNFTKWKSLTSLKETLLKNRSAFCVLDSISVIDAKDASTVELAQWCREQGIGFIMVAHATKDGKYKGNTSIAHECDIEIKVTKEGLAETEKNRYQVLNAIDVPFGSSGTAETLKIIPPLTQSQHEGVEDQLSNNETSTDEELIDFFQGEFDLTKQQAAHWASKRGSYLMNPTHSEPRDNPVELPFTISLKKINTLHKLRSWKRVNSLLGSKMPCYAKQHSGESERATLSIRYVPDYYNKRYIVELLIDGELKTQICTEGAKGGFAASWAQLVKKHGNLEVQILAQDHAKKVLGAREYRRQEKLQDGTADCPPTGKAKAKKTPKRKPTPPTKKTAKKKSAVKKSKPAPKPKEQTPPKAEVDLEAARKSQAKLDAFLEKVLS</sequence>
<evidence type="ECO:0008006" key="4">
    <source>
        <dbReference type="Google" id="ProtNLM"/>
    </source>
</evidence>
<dbReference type="Proteomes" id="UP001139125">
    <property type="component" value="Unassembled WGS sequence"/>
</dbReference>
<feature type="compositionally biased region" description="Basic residues" evidence="1">
    <location>
        <begin position="408"/>
        <end position="439"/>
    </location>
</feature>
<dbReference type="PRINTS" id="PR01874">
    <property type="entry name" value="DNAREPAIRADA"/>
</dbReference>
<organism evidence="2 3">
    <name type="scientific">Gracilimonas sediminicola</name>
    <dbReference type="NCBI Taxonomy" id="2952158"/>
    <lineage>
        <taxon>Bacteria</taxon>
        <taxon>Pseudomonadati</taxon>
        <taxon>Balneolota</taxon>
        <taxon>Balneolia</taxon>
        <taxon>Balneolales</taxon>
        <taxon>Balneolaceae</taxon>
        <taxon>Gracilimonas</taxon>
    </lineage>
</organism>
<dbReference type="RefSeq" id="WP_255135357.1">
    <property type="nucleotide sequence ID" value="NZ_JANDBC010000002.1"/>
</dbReference>
<proteinExistence type="predicted"/>
<reference evidence="2" key="1">
    <citation type="submission" date="2022-06" db="EMBL/GenBank/DDBJ databases">
        <title>Gracilimonas sp. CAU 1638 isolated from sea sediment.</title>
        <authorList>
            <person name="Kim W."/>
        </authorList>
    </citation>
    <scope>NUCLEOTIDE SEQUENCE</scope>
    <source>
        <strain evidence="2">CAU 1638</strain>
    </source>
</reference>
<dbReference type="EMBL" id="JANDBC010000002">
    <property type="protein sequence ID" value="MCP9292470.1"/>
    <property type="molecule type" value="Genomic_DNA"/>
</dbReference>
<feature type="compositionally biased region" description="Basic and acidic residues" evidence="1">
    <location>
        <begin position="440"/>
        <end position="456"/>
    </location>
</feature>
<feature type="region of interest" description="Disordered" evidence="1">
    <location>
        <begin position="392"/>
        <end position="456"/>
    </location>
</feature>
<evidence type="ECO:0000313" key="2">
    <source>
        <dbReference type="EMBL" id="MCP9292470.1"/>
    </source>
</evidence>
<dbReference type="InterPro" id="IPR027417">
    <property type="entry name" value="P-loop_NTPase"/>
</dbReference>
<comment type="caution">
    <text evidence="2">The sequence shown here is derived from an EMBL/GenBank/DDBJ whole genome shotgun (WGS) entry which is preliminary data.</text>
</comment>